<evidence type="ECO:0000313" key="3">
    <source>
        <dbReference type="Proteomes" id="UP001437256"/>
    </source>
</evidence>
<evidence type="ECO:0000313" key="2">
    <source>
        <dbReference type="EMBL" id="KAL0057999.1"/>
    </source>
</evidence>
<reference evidence="2 3" key="1">
    <citation type="submission" date="2024-05" db="EMBL/GenBank/DDBJ databases">
        <title>A draft genome resource for the thread blight pathogen Marasmius tenuissimus strain MS-2.</title>
        <authorList>
            <person name="Yulfo-Soto G.E."/>
            <person name="Baruah I.K."/>
            <person name="Amoako-Attah I."/>
            <person name="Bukari Y."/>
            <person name="Meinhardt L.W."/>
            <person name="Bailey B.A."/>
            <person name="Cohen S.P."/>
        </authorList>
    </citation>
    <scope>NUCLEOTIDE SEQUENCE [LARGE SCALE GENOMIC DNA]</scope>
    <source>
        <strain evidence="2 3">MS-2</strain>
    </source>
</reference>
<accession>A0ABR2ZAH2</accession>
<organism evidence="2 3">
    <name type="scientific">Marasmius tenuissimus</name>
    <dbReference type="NCBI Taxonomy" id="585030"/>
    <lineage>
        <taxon>Eukaryota</taxon>
        <taxon>Fungi</taxon>
        <taxon>Dikarya</taxon>
        <taxon>Basidiomycota</taxon>
        <taxon>Agaricomycotina</taxon>
        <taxon>Agaricomycetes</taxon>
        <taxon>Agaricomycetidae</taxon>
        <taxon>Agaricales</taxon>
        <taxon>Marasmiineae</taxon>
        <taxon>Marasmiaceae</taxon>
        <taxon>Marasmius</taxon>
    </lineage>
</organism>
<feature type="compositionally biased region" description="Basic and acidic residues" evidence="1">
    <location>
        <begin position="44"/>
        <end position="57"/>
    </location>
</feature>
<sequence length="451" mass="50116">MLDDDEEVNMINKIDPSLDDDAAYQSFLAKQKAVLANKAKQAKKKESQEKRKKEKATQESQNPTENSETRKSALLHTDDTNEPPKKTKVEEIGGLQPNYQSIYTLASEASSGSSNQTNRSKSEGEDLVGGIFDDNNNKIALAMARDAKKKRAEPATLYMQAILKSEYNEVVLTNTIKLVSTNVNEINVKESPHAATPSRLSSSAPCKTVSICDLPVKSSSFTKDYLPVIFDFIGTQANQFGVSSNANLQSYVQTKWNIIFPKHLPIEKDGLRLLTRVVLSKIWEYRTRMGKNAMAIMYEEPGETRASNKGTMRGPGVLDTFAHHRKITRHITNLTDSYGMPSGALALSAMAYFRALTTWQGGFDSIAKAQQLAKKEKNSCLSKNNEHSFNEELWAPSVIKYHDIICTASPAKWRTILYVTDAIILQQTEAPQDNVITLEPANDDPAIVMSD</sequence>
<feature type="region of interest" description="Disordered" evidence="1">
    <location>
        <begin position="107"/>
        <end position="129"/>
    </location>
</feature>
<keyword evidence="3" id="KW-1185">Reference proteome</keyword>
<protein>
    <submittedName>
        <fullName evidence="2">Uncharacterized protein</fullName>
    </submittedName>
</protein>
<dbReference type="EMBL" id="JBBXMP010000390">
    <property type="protein sequence ID" value="KAL0057999.1"/>
    <property type="molecule type" value="Genomic_DNA"/>
</dbReference>
<gene>
    <name evidence="2" type="ORF">AAF712_015345</name>
</gene>
<feature type="compositionally biased region" description="Basic and acidic residues" evidence="1">
    <location>
        <begin position="67"/>
        <end position="91"/>
    </location>
</feature>
<proteinExistence type="predicted"/>
<comment type="caution">
    <text evidence="2">The sequence shown here is derived from an EMBL/GenBank/DDBJ whole genome shotgun (WGS) entry which is preliminary data.</text>
</comment>
<evidence type="ECO:0000256" key="1">
    <source>
        <dbReference type="SAM" id="MobiDB-lite"/>
    </source>
</evidence>
<dbReference type="Proteomes" id="UP001437256">
    <property type="component" value="Unassembled WGS sequence"/>
</dbReference>
<feature type="compositionally biased region" description="Polar residues" evidence="1">
    <location>
        <begin position="107"/>
        <end position="119"/>
    </location>
</feature>
<feature type="region of interest" description="Disordered" evidence="1">
    <location>
        <begin position="1"/>
        <end position="20"/>
    </location>
</feature>
<feature type="region of interest" description="Disordered" evidence="1">
    <location>
        <begin position="35"/>
        <end position="94"/>
    </location>
</feature>
<name>A0ABR2ZAH2_9AGAR</name>